<evidence type="ECO:0000313" key="3">
    <source>
        <dbReference type="EMBL" id="EEF42701.1"/>
    </source>
</evidence>
<dbReference type="Proteomes" id="UP000008311">
    <property type="component" value="Unassembled WGS sequence"/>
</dbReference>
<gene>
    <name evidence="3" type="ORF">RCOM_0634130</name>
</gene>
<dbReference type="EMBL" id="EQ973842">
    <property type="protein sequence ID" value="EEF42701.1"/>
    <property type="molecule type" value="Genomic_DNA"/>
</dbReference>
<organism evidence="3 4">
    <name type="scientific">Ricinus communis</name>
    <name type="common">Castor bean</name>
    <dbReference type="NCBI Taxonomy" id="3988"/>
    <lineage>
        <taxon>Eukaryota</taxon>
        <taxon>Viridiplantae</taxon>
        <taxon>Streptophyta</taxon>
        <taxon>Embryophyta</taxon>
        <taxon>Tracheophyta</taxon>
        <taxon>Spermatophyta</taxon>
        <taxon>Magnoliopsida</taxon>
        <taxon>eudicotyledons</taxon>
        <taxon>Gunneridae</taxon>
        <taxon>Pentapetalae</taxon>
        <taxon>rosids</taxon>
        <taxon>fabids</taxon>
        <taxon>Malpighiales</taxon>
        <taxon>Euphorbiaceae</taxon>
        <taxon>Acalyphoideae</taxon>
        <taxon>Acalypheae</taxon>
        <taxon>Ricinus</taxon>
    </lineage>
</organism>
<sequence>MDKKEDDKDDQESKSDHSSSQDNEVDLFEGLILIALDELEQQRLQRAKKKPHLEARFQALKDRPVQFYTLSDEEKKRIFYRQKERIESLIFPDCLIPPIFFRPPKHPIPPIDLLPPKQSTLPPKKRKIPEVNGANNSNKGITIANESSTSTSKRPKSSEQEEIWNGYSRSIDNPAYSAIKKLFEMIKRFTKGKEIRSLEGKIYTLLHEGEENIFKNHDKESREPKRSFYEWVKDCYYVARFNAIKIRAVNPAMAISHAILDIMFLMSENKPTEMGAKFQAFEDTLAWVDRGENTVVISRIVDLIRAADIQLRLKNRLEMRSFRGKGVMIPDVKQSNLHDDLEESFIDRIMYELLEEIFRLELFWVYKRLPYSMRELVYEFTSLETEVSRFEVSLMALEEEIQELVEDANFGVVDMDWRESDGYIEMDIKLDEQWHELQE</sequence>
<feature type="region of interest" description="Disordered" evidence="2">
    <location>
        <begin position="113"/>
        <end position="162"/>
    </location>
</feature>
<protein>
    <submittedName>
        <fullName evidence="3">Uncharacterized protein</fullName>
    </submittedName>
</protein>
<dbReference type="AlphaFoldDB" id="B9S159"/>
<evidence type="ECO:0000256" key="2">
    <source>
        <dbReference type="SAM" id="MobiDB-lite"/>
    </source>
</evidence>
<evidence type="ECO:0000313" key="4">
    <source>
        <dbReference type="Proteomes" id="UP000008311"/>
    </source>
</evidence>
<feature type="coiled-coil region" evidence="1">
    <location>
        <begin position="380"/>
        <end position="407"/>
    </location>
</feature>
<keyword evidence="4" id="KW-1185">Reference proteome</keyword>
<evidence type="ECO:0000256" key="1">
    <source>
        <dbReference type="SAM" id="Coils"/>
    </source>
</evidence>
<reference evidence="4" key="1">
    <citation type="journal article" date="2010" name="Nat. Biotechnol.">
        <title>Draft genome sequence of the oilseed species Ricinus communis.</title>
        <authorList>
            <person name="Chan A.P."/>
            <person name="Crabtree J."/>
            <person name="Zhao Q."/>
            <person name="Lorenzi H."/>
            <person name="Orvis J."/>
            <person name="Puiu D."/>
            <person name="Melake-Berhan A."/>
            <person name="Jones K.M."/>
            <person name="Redman J."/>
            <person name="Chen G."/>
            <person name="Cahoon E.B."/>
            <person name="Gedil M."/>
            <person name="Stanke M."/>
            <person name="Haas B.J."/>
            <person name="Wortman J.R."/>
            <person name="Fraser-Liggett C.M."/>
            <person name="Ravel J."/>
            <person name="Rabinowicz P.D."/>
        </authorList>
    </citation>
    <scope>NUCLEOTIDE SEQUENCE [LARGE SCALE GENOMIC DNA]</scope>
    <source>
        <strain evidence="4">cv. Hale</strain>
    </source>
</reference>
<feature type="compositionally biased region" description="Polar residues" evidence="2">
    <location>
        <begin position="133"/>
        <end position="146"/>
    </location>
</feature>
<keyword evidence="1" id="KW-0175">Coiled coil</keyword>
<proteinExistence type="predicted"/>
<feature type="compositionally biased region" description="Basic and acidic residues" evidence="2">
    <location>
        <begin position="1"/>
        <end position="19"/>
    </location>
</feature>
<name>B9S159_RICCO</name>
<feature type="region of interest" description="Disordered" evidence="2">
    <location>
        <begin position="1"/>
        <end position="23"/>
    </location>
</feature>
<dbReference type="InParanoid" id="B9S159"/>
<accession>B9S159</accession>